<evidence type="ECO:0000256" key="5">
    <source>
        <dbReference type="ARBA" id="ARBA00022700"/>
    </source>
</evidence>
<feature type="transmembrane region" description="Helical" evidence="10">
    <location>
        <begin position="61"/>
        <end position="82"/>
    </location>
</feature>
<keyword evidence="5" id="KW-0734">Signal transduction inhibitor</keyword>
<gene>
    <name evidence="12 13" type="primary">LOC107226661</name>
</gene>
<feature type="compositionally biased region" description="Gly residues" evidence="9">
    <location>
        <begin position="125"/>
        <end position="140"/>
    </location>
</feature>
<sequence>MSPRSNSEEPSGTEGDNEIVYQRESPRRKENENEDEDIAPTQPPPSPTNHSSMESLSRSGYILSVVLVLAVGGIVGVLATVSHHFHRRHQRRLPEAPGASDALSTTDDRQLRHSATPMLSVSGGMEVGSGGRGGRGGLGGSLQEDGPTSRVENDVVAATKDRAVRASSVRQDLALDLPPRLQLPDGEERPYGAHAGLHLRDPEQESEIYQKCVRPPPNRTVFDSESPPAYRSQAALLDTPDRIVRCHSAGSSLLKVFRKFPNSGSSTPSVIVPRRPTLSSYSESSSNLSNLSSLTVVPCETDETHQHV</sequence>
<protein>
    <submittedName>
        <fullName evidence="12 13">Low-density lipoprotein receptor class A domain-containing protein 4 isoform X1</fullName>
    </submittedName>
</protein>
<keyword evidence="11" id="KW-1185">Reference proteome</keyword>
<accession>A0ABM3G2J5</accession>
<evidence type="ECO:0000256" key="4">
    <source>
        <dbReference type="ARBA" id="ARBA00022692"/>
    </source>
</evidence>
<comment type="similarity">
    <text evidence="3">Belongs to the PMEPA1 family.</text>
</comment>
<dbReference type="GeneID" id="107226661"/>
<dbReference type="RefSeq" id="XP_046594496.1">
    <property type="nucleotide sequence ID" value="XM_046738540.1"/>
</dbReference>
<dbReference type="PANTHER" id="PTHR16514">
    <property type="entry name" value="LOW DENSITY LIPOPROTEIN RECEPTOR CLASS A DOMAIN-CONTAINING 4A"/>
    <property type="match status" value="1"/>
</dbReference>
<feature type="region of interest" description="Disordered" evidence="9">
    <location>
        <begin position="1"/>
        <end position="54"/>
    </location>
</feature>
<keyword evidence="12 13" id="KW-0449">Lipoprotein</keyword>
<dbReference type="RefSeq" id="XP_046594495.1">
    <property type="nucleotide sequence ID" value="XM_046738539.1"/>
</dbReference>
<organism evidence="11 13">
    <name type="scientific">Neodiprion lecontei</name>
    <name type="common">Redheaded pine sawfly</name>
    <dbReference type="NCBI Taxonomy" id="441921"/>
    <lineage>
        <taxon>Eukaryota</taxon>
        <taxon>Metazoa</taxon>
        <taxon>Ecdysozoa</taxon>
        <taxon>Arthropoda</taxon>
        <taxon>Hexapoda</taxon>
        <taxon>Insecta</taxon>
        <taxon>Pterygota</taxon>
        <taxon>Neoptera</taxon>
        <taxon>Endopterygota</taxon>
        <taxon>Hymenoptera</taxon>
        <taxon>Tenthredinoidea</taxon>
        <taxon>Diprionidae</taxon>
        <taxon>Diprioninae</taxon>
        <taxon>Neodiprion</taxon>
    </lineage>
</organism>
<dbReference type="Proteomes" id="UP000829291">
    <property type="component" value="Chromosome 4"/>
</dbReference>
<feature type="region of interest" description="Disordered" evidence="9">
    <location>
        <begin position="86"/>
        <end position="151"/>
    </location>
</feature>
<proteinExistence type="inferred from homology"/>
<keyword evidence="7 10" id="KW-1133">Transmembrane helix</keyword>
<evidence type="ECO:0000256" key="9">
    <source>
        <dbReference type="SAM" id="MobiDB-lite"/>
    </source>
</evidence>
<evidence type="ECO:0000256" key="1">
    <source>
        <dbReference type="ARBA" id="ARBA00004146"/>
    </source>
</evidence>
<evidence type="ECO:0000313" key="12">
    <source>
        <dbReference type="RefSeq" id="XP_046594495.1"/>
    </source>
</evidence>
<dbReference type="InterPro" id="IPR043445">
    <property type="entry name" value="TMEPAI/LRAD4"/>
</dbReference>
<keyword evidence="8 10" id="KW-0472">Membrane</keyword>
<evidence type="ECO:0000256" key="6">
    <source>
        <dbReference type="ARBA" id="ARBA00022753"/>
    </source>
</evidence>
<keyword evidence="6" id="KW-0967">Endosome</keyword>
<evidence type="ECO:0000313" key="11">
    <source>
        <dbReference type="Proteomes" id="UP000829291"/>
    </source>
</evidence>
<evidence type="ECO:0000313" key="13">
    <source>
        <dbReference type="RefSeq" id="XP_046594496.1"/>
    </source>
</evidence>
<evidence type="ECO:0000256" key="8">
    <source>
        <dbReference type="ARBA" id="ARBA00023136"/>
    </source>
</evidence>
<keyword evidence="4 10" id="KW-0812">Transmembrane</keyword>
<dbReference type="PANTHER" id="PTHR16514:SF3">
    <property type="entry name" value="LOW-DENSITY LIPOPROTEIN RECEPTOR CLASS A DOMAIN-CONTAINING PROTEIN 4-LIKE ISOFORM X1"/>
    <property type="match status" value="1"/>
</dbReference>
<comment type="subcellular location">
    <subcellularLocation>
        <location evidence="1">Early endosome membrane</location>
    </subcellularLocation>
    <subcellularLocation>
        <location evidence="2">Endosome membrane</location>
        <topology evidence="2">Single-pass membrane protein</topology>
    </subcellularLocation>
</comment>
<evidence type="ECO:0000256" key="3">
    <source>
        <dbReference type="ARBA" id="ARBA00009908"/>
    </source>
</evidence>
<name>A0ABM3G2J5_NEOLC</name>
<evidence type="ECO:0000256" key="2">
    <source>
        <dbReference type="ARBA" id="ARBA00004190"/>
    </source>
</evidence>
<reference evidence="12 13" key="1">
    <citation type="submission" date="2025-05" db="UniProtKB">
        <authorList>
            <consortium name="RefSeq"/>
        </authorList>
    </citation>
    <scope>IDENTIFICATION</scope>
    <source>
        <tissue evidence="12 13">Thorax and Abdomen</tissue>
    </source>
</reference>
<keyword evidence="12 13" id="KW-0675">Receptor</keyword>
<evidence type="ECO:0000256" key="10">
    <source>
        <dbReference type="SAM" id="Phobius"/>
    </source>
</evidence>
<feature type="compositionally biased region" description="Polar residues" evidence="9">
    <location>
        <begin position="1"/>
        <end position="10"/>
    </location>
</feature>
<evidence type="ECO:0000256" key="7">
    <source>
        <dbReference type="ARBA" id="ARBA00022989"/>
    </source>
</evidence>